<keyword evidence="1" id="KW-0677">Repeat</keyword>
<dbReference type="Pfam" id="PF22939">
    <property type="entry name" value="WHD_GPIID"/>
    <property type="match status" value="1"/>
</dbReference>
<protein>
    <recommendedName>
        <fullName evidence="6">NACHT domain-containing protein</fullName>
    </recommendedName>
</protein>
<feature type="repeat" description="ANK" evidence="3">
    <location>
        <begin position="831"/>
        <end position="876"/>
    </location>
</feature>
<dbReference type="SUPFAM" id="SSF48403">
    <property type="entry name" value="Ankyrin repeat"/>
    <property type="match status" value="6"/>
</dbReference>
<evidence type="ECO:0000256" key="1">
    <source>
        <dbReference type="ARBA" id="ARBA00022737"/>
    </source>
</evidence>
<dbReference type="Gene3D" id="3.40.50.300">
    <property type="entry name" value="P-loop containing nucleotide triphosphate hydrolases"/>
    <property type="match status" value="1"/>
</dbReference>
<dbReference type="Pfam" id="PF00023">
    <property type="entry name" value="Ank"/>
    <property type="match status" value="3"/>
</dbReference>
<dbReference type="PANTHER" id="PTHR24198">
    <property type="entry name" value="ANKYRIN REPEAT AND PROTEIN KINASE DOMAIN-CONTAINING PROTEIN"/>
    <property type="match status" value="1"/>
</dbReference>
<evidence type="ECO:0000259" key="6">
    <source>
        <dbReference type="PROSITE" id="PS50837"/>
    </source>
</evidence>
<dbReference type="InterPro" id="IPR036770">
    <property type="entry name" value="Ankyrin_rpt-contain_sf"/>
</dbReference>
<name>A0A420Y6H7_9PEZI</name>
<dbReference type="PRINTS" id="PR01415">
    <property type="entry name" value="ANKYRIN"/>
</dbReference>
<dbReference type="PROSITE" id="PS50088">
    <property type="entry name" value="ANK_REPEAT"/>
    <property type="match status" value="10"/>
</dbReference>
<feature type="repeat" description="ANK" evidence="3">
    <location>
        <begin position="597"/>
        <end position="629"/>
    </location>
</feature>
<feature type="repeat" description="ANK" evidence="3">
    <location>
        <begin position="630"/>
        <end position="662"/>
    </location>
</feature>
<evidence type="ECO:0000256" key="4">
    <source>
        <dbReference type="SAM" id="Coils"/>
    </source>
</evidence>
<dbReference type="PANTHER" id="PTHR24198:SF165">
    <property type="entry name" value="ANKYRIN REPEAT-CONTAINING PROTEIN-RELATED"/>
    <property type="match status" value="1"/>
</dbReference>
<evidence type="ECO:0000313" key="8">
    <source>
        <dbReference type="Proteomes" id="UP000275385"/>
    </source>
</evidence>
<evidence type="ECO:0000256" key="3">
    <source>
        <dbReference type="PROSITE-ProRule" id="PRU00023"/>
    </source>
</evidence>
<feature type="region of interest" description="Disordered" evidence="5">
    <location>
        <begin position="2168"/>
        <end position="2197"/>
    </location>
</feature>
<organism evidence="7 8">
    <name type="scientific">Coniochaeta pulveracea</name>
    <dbReference type="NCBI Taxonomy" id="177199"/>
    <lineage>
        <taxon>Eukaryota</taxon>
        <taxon>Fungi</taxon>
        <taxon>Dikarya</taxon>
        <taxon>Ascomycota</taxon>
        <taxon>Pezizomycotina</taxon>
        <taxon>Sordariomycetes</taxon>
        <taxon>Sordariomycetidae</taxon>
        <taxon>Coniochaetales</taxon>
        <taxon>Coniochaetaceae</taxon>
        <taxon>Coniochaeta</taxon>
    </lineage>
</organism>
<dbReference type="SMART" id="SM00248">
    <property type="entry name" value="ANK"/>
    <property type="match status" value="25"/>
</dbReference>
<dbReference type="PROSITE" id="PS50837">
    <property type="entry name" value="NACHT"/>
    <property type="match status" value="1"/>
</dbReference>
<feature type="compositionally biased region" description="Basic and acidic residues" evidence="5">
    <location>
        <begin position="1766"/>
        <end position="1786"/>
    </location>
</feature>
<dbReference type="Proteomes" id="UP000275385">
    <property type="component" value="Unassembled WGS sequence"/>
</dbReference>
<feature type="region of interest" description="Disordered" evidence="5">
    <location>
        <begin position="1751"/>
        <end position="1786"/>
    </location>
</feature>
<comment type="caution">
    <text evidence="7">The sequence shown here is derived from an EMBL/GenBank/DDBJ whole genome shotgun (WGS) entry which is preliminary data.</text>
</comment>
<feature type="repeat" description="ANK" evidence="3">
    <location>
        <begin position="1297"/>
        <end position="1329"/>
    </location>
</feature>
<feature type="repeat" description="ANK" evidence="3">
    <location>
        <begin position="1651"/>
        <end position="1689"/>
    </location>
</feature>
<dbReference type="OrthoDB" id="21416at2759"/>
<dbReference type="Gene3D" id="1.25.40.20">
    <property type="entry name" value="Ankyrin repeat-containing domain"/>
    <property type="match status" value="11"/>
</dbReference>
<evidence type="ECO:0000313" key="7">
    <source>
        <dbReference type="EMBL" id="RKU43471.1"/>
    </source>
</evidence>
<evidence type="ECO:0000256" key="2">
    <source>
        <dbReference type="ARBA" id="ARBA00023043"/>
    </source>
</evidence>
<dbReference type="InterPro" id="IPR056884">
    <property type="entry name" value="NPHP3-like_N"/>
</dbReference>
<feature type="repeat" description="ANK" evidence="3">
    <location>
        <begin position="1258"/>
        <end position="1279"/>
    </location>
</feature>
<keyword evidence="8" id="KW-1185">Reference proteome</keyword>
<dbReference type="EMBL" id="QVQW01000042">
    <property type="protein sequence ID" value="RKU43471.1"/>
    <property type="molecule type" value="Genomic_DNA"/>
</dbReference>
<dbReference type="InterPro" id="IPR007111">
    <property type="entry name" value="NACHT_NTPase"/>
</dbReference>
<gene>
    <name evidence="7" type="ORF">DL546_001945</name>
</gene>
<sequence>MTSNATDTVATDAEPAQTYEIIERDTVPAPVPRPDDSLQERIAELVKWLQPTDFLSPGNEFMKHLHSYIPGTGKWVQESGPYRTWAGLDNDAGGPGHAIASHHHCLHVRGVAGSGKSVLAANVVRQLQDSGRIVLFFFFRQIVDKNHNARYLVRDFAAQLLPHCPALVASLTVLSQEHAVRGNELRLVWPALVEALEIDWVAKPRVFCVVDALDEMDDGDFEGMVARLVALGTTTPVRVMMTSRPLPHIERALDHPGVTRLRLDPALLSPDVARYVYVRMTTLDPPLSVDRNELVRQTICERANGLFLQARLMADNLAEGLRDGRITEETLPASLDRLPRTLRAVYEGMLKEHARRSGVTAEQQAKILMCVTHASRPLRLIELGSLLSCMLRVDLRRGKDLVRASCGRLLELLEDETVSVIHHSFTEFLHDVSRKDDEDAFKVLEDETSHAMLAVLSLEYLDACPHFDATIDDRRNANYDDDDFSLQEWNRREKIRADTRVSQPLAPYAVNNLFFHINRVPPGLSANQLLAALDHYLIPGKPAFESWMLWNWHRPLSASFSVLHLITSAQAGALIPVYVMEHFIEREPALLDSRDSDGLTPLAYAVRYGYGHLADTLLAAGADPTLGDKDGLTPLAYASDHGYGDLVAALLAKGADPTSGSNDGLTPLHRAARAGHVTAVRLLLNAGVDPLIKTWPVLRAYNRYEGYEEEYTEAQAEERRETALSFAFRGDNKDVVEAFTPFIPPGEINKCFHRARAVENIKVILETGKADVSCLWAGATKLYWAARERNLEVIKLLLEHGADPNRRGPKDRFRSYNDDESIEVEPGDCERGPTPLHAFAGYGYKRKMLFGSDKETAAECLRVLIEAGADVNATMDDETFNQDMTPLHVAVEKTESWADFWGSMDHSAENLSELLLSAGANPNAKTKLGNTPLHLANAEKLGLLKILVEHGADINAVNSQGRPPLLEMISRLGCSSSCDRPERIVKVFQRLMELGADVHVADEQGDTILHHIMHGFPRFAADPDFMSFIDTLLGAGVDLNRRNKRGHPPLWRYDKSSSRYRENNIDDDEEALRALVDAGMDLNARDQEGRTFLWELGNPWEVEISNIEKFIRLGADPGARTHHGRTLLHSALRPPEWFRYLISAGARPDALDKNGDTTIHAVLHGPDTNGKALEVLHILIEAGALPLVKNAKGQSALHVAGDSNKLQLVLSTPAFRGLDVNGQDVDGFTPLHHAVKLGEKAVGKLVKAGADPTVLAAGGLSPLHVAARSGDAGAVGFLLAQYRKLKTLETHINLLGDGRAPLHYACRSGSPEAVWDLLRHGADAGITDERGLTPLHALAEFEPPETSMFNETWARAGDIVGTLQRAGADLNAVAVVQMEDETIPRTLTPLDMAVERGCWEMVRRLIAHGVEPRDDHKQSLDFVLATDKEKAAEEARNAHFRVPRGQYSSSRGRDHRWRGRWAACPGARMPLEEGTRVISGGQDVWDAKAQNGRGDKFNGADILYDVLRDGDFDTIKEYAQLGGDVLELGRSHEHTFLHHLVEEGHADLLQYFGDNVAELEALDPVQEGEEGCKTLLGTACERSLPSLHMIQVLVETLGVNVNAVYNRWGDGCKVWGRTALHILASGSHFWQVEALEYLLSKGADIEARNQKGMTPLLAAIGQHPPDGFWREETVEVLLRHGADVNATFKTMVGTVSRQSSAVGISSQPGITKLLLKYGASVDSCPGILARTVREWMEPGIVKLLLDAGLDPNELPSSQEKQEEEDKPDKFDESVQHDDEVEHAQTERTEIDLRYALHEAARPTARVVKEFGFKLQQQAIIDLLVAHGADGYAPYPDGSFVLQAIVEDRGPVHSFLPGLSPPHCNRKGHYGRTLLASACIPAIPAGADDRTYNPPTVMVDVVNALLDSGADSLEADDEGRTPLHWFCTFPGQFDEAHRKAFVALARHGPAAAQTTDKQGRKPLHLALAAYASRSQQSLFAIQHLLSVGADPTDPDPVTGNSVLHFIAPRLVGESTTAAAATALFRELAARININERNAQGETPVFAFAAAGWEGTRDPTGKVPHPDYALAHDTMHAKALDVFKDLGADLTAVDARGRTLLHVTAWRELPDDYSNWDLMKKDVEGAFKRLMELGVDPRGEDDELRTAIDVAVARHLAGVVRLFSEEGKRLEEEKEAMTSLEKADSSSGSESERDETVWL</sequence>
<dbReference type="SUPFAM" id="SSF52540">
    <property type="entry name" value="P-loop containing nucleoside triphosphate hydrolases"/>
    <property type="match status" value="1"/>
</dbReference>
<keyword evidence="4" id="KW-0175">Coiled coil</keyword>
<dbReference type="STRING" id="177199.A0A420Y6H7"/>
<dbReference type="PROSITE" id="PS50297">
    <property type="entry name" value="ANK_REP_REGION"/>
    <property type="match status" value="7"/>
</dbReference>
<feature type="repeat" description="ANK" evidence="3">
    <location>
        <begin position="663"/>
        <end position="689"/>
    </location>
</feature>
<dbReference type="Pfam" id="PF12796">
    <property type="entry name" value="Ank_2"/>
    <property type="match status" value="3"/>
</dbReference>
<dbReference type="InterPro" id="IPR054471">
    <property type="entry name" value="GPIID_WHD"/>
</dbReference>
<accession>A0A420Y6H7</accession>
<evidence type="ECO:0000256" key="5">
    <source>
        <dbReference type="SAM" id="MobiDB-lite"/>
    </source>
</evidence>
<proteinExistence type="predicted"/>
<dbReference type="Pfam" id="PF24883">
    <property type="entry name" value="NPHP3_N"/>
    <property type="match status" value="1"/>
</dbReference>
<dbReference type="InterPro" id="IPR002110">
    <property type="entry name" value="Ankyrin_rpt"/>
</dbReference>
<feature type="repeat" description="ANK" evidence="3">
    <location>
        <begin position="1615"/>
        <end position="1650"/>
    </location>
</feature>
<dbReference type="InterPro" id="IPR027417">
    <property type="entry name" value="P-loop_NTPase"/>
</dbReference>
<feature type="domain" description="NACHT" evidence="6">
    <location>
        <begin position="104"/>
        <end position="245"/>
    </location>
</feature>
<feature type="repeat" description="ANK" evidence="3">
    <location>
        <begin position="928"/>
        <end position="959"/>
    </location>
</feature>
<feature type="coiled-coil region" evidence="4">
    <location>
        <begin position="697"/>
        <end position="724"/>
    </location>
</feature>
<feature type="repeat" description="ANK" evidence="3">
    <location>
        <begin position="777"/>
        <end position="809"/>
    </location>
</feature>
<keyword evidence="2 3" id="KW-0040">ANK repeat</keyword>
<reference evidence="7 8" key="1">
    <citation type="submission" date="2018-08" db="EMBL/GenBank/DDBJ databases">
        <title>Draft genome of the lignicolous fungus Coniochaeta pulveracea.</title>
        <authorList>
            <person name="Borstlap C.J."/>
            <person name="De Witt R.N."/>
            <person name="Botha A."/>
            <person name="Volschenk H."/>
        </authorList>
    </citation>
    <scope>NUCLEOTIDE SEQUENCE [LARGE SCALE GENOMIC DNA]</scope>
    <source>
        <strain evidence="7 8">CAB683</strain>
    </source>
</reference>